<dbReference type="InterPro" id="IPR005828">
    <property type="entry name" value="MFS_sugar_transport-like"/>
</dbReference>
<dbReference type="PROSITE" id="PS00217">
    <property type="entry name" value="SUGAR_TRANSPORT_2"/>
    <property type="match status" value="1"/>
</dbReference>
<feature type="domain" description="Major facilitator superfamily (MFS) profile" evidence="9">
    <location>
        <begin position="6"/>
        <end position="664"/>
    </location>
</feature>
<dbReference type="Pfam" id="PF00083">
    <property type="entry name" value="Sugar_tr"/>
    <property type="match status" value="2"/>
</dbReference>
<dbReference type="InterPro" id="IPR005829">
    <property type="entry name" value="Sugar_transporter_CS"/>
</dbReference>
<evidence type="ECO:0000313" key="10">
    <source>
        <dbReference type="EMBL" id="CAL5219691.1"/>
    </source>
</evidence>
<comment type="caution">
    <text evidence="10">The sequence shown here is derived from an EMBL/GenBank/DDBJ whole genome shotgun (WGS) entry which is preliminary data.</text>
</comment>
<evidence type="ECO:0000256" key="3">
    <source>
        <dbReference type="ARBA" id="ARBA00022448"/>
    </source>
</evidence>
<feature type="transmembrane region" description="Helical" evidence="8">
    <location>
        <begin position="130"/>
        <end position="152"/>
    </location>
</feature>
<evidence type="ECO:0000256" key="8">
    <source>
        <dbReference type="SAM" id="Phobius"/>
    </source>
</evidence>
<dbReference type="InterPro" id="IPR050814">
    <property type="entry name" value="Myo-inositol_Transporter"/>
</dbReference>
<keyword evidence="5 8" id="KW-1133">Transmembrane helix</keyword>
<dbReference type="InterPro" id="IPR020846">
    <property type="entry name" value="MFS_dom"/>
</dbReference>
<evidence type="ECO:0000256" key="1">
    <source>
        <dbReference type="ARBA" id="ARBA00004141"/>
    </source>
</evidence>
<feature type="transmembrane region" description="Helical" evidence="8">
    <location>
        <begin position="636"/>
        <end position="658"/>
    </location>
</feature>
<evidence type="ECO:0000256" key="6">
    <source>
        <dbReference type="ARBA" id="ARBA00023136"/>
    </source>
</evidence>
<protein>
    <submittedName>
        <fullName evidence="10">G1578 protein</fullName>
    </submittedName>
</protein>
<gene>
    <name evidence="10" type="primary">g1578</name>
    <name evidence="10" type="ORF">VP750_LOCUS1350</name>
</gene>
<feature type="transmembrane region" description="Helical" evidence="8">
    <location>
        <begin position="72"/>
        <end position="91"/>
    </location>
</feature>
<dbReference type="PROSITE" id="PS00216">
    <property type="entry name" value="SUGAR_TRANSPORT_1"/>
    <property type="match status" value="1"/>
</dbReference>
<feature type="transmembrane region" description="Helical" evidence="8">
    <location>
        <begin position="611"/>
        <end position="630"/>
    </location>
</feature>
<feature type="region of interest" description="Disordered" evidence="7">
    <location>
        <begin position="390"/>
        <end position="410"/>
    </location>
</feature>
<evidence type="ECO:0000256" key="7">
    <source>
        <dbReference type="SAM" id="MobiDB-lite"/>
    </source>
</evidence>
<evidence type="ECO:0000259" key="9">
    <source>
        <dbReference type="PROSITE" id="PS50850"/>
    </source>
</evidence>
<name>A0ABP1FID4_9CHLO</name>
<reference evidence="10 11" key="1">
    <citation type="submission" date="2024-06" db="EMBL/GenBank/DDBJ databases">
        <authorList>
            <person name="Kraege A."/>
            <person name="Thomma B."/>
        </authorList>
    </citation>
    <scope>NUCLEOTIDE SEQUENCE [LARGE SCALE GENOMIC DNA]</scope>
</reference>
<feature type="transmembrane region" description="Helical" evidence="8">
    <location>
        <begin position="45"/>
        <end position="65"/>
    </location>
</feature>
<proteinExistence type="inferred from homology"/>
<dbReference type="SUPFAM" id="SSF103473">
    <property type="entry name" value="MFS general substrate transporter"/>
    <property type="match status" value="1"/>
</dbReference>
<comment type="subcellular location">
    <subcellularLocation>
        <location evidence="1">Membrane</location>
        <topology evidence="1">Multi-pass membrane protein</topology>
    </subcellularLocation>
</comment>
<feature type="transmembrane region" description="Helical" evidence="8">
    <location>
        <begin position="97"/>
        <end position="118"/>
    </location>
</feature>
<feature type="region of interest" description="Disordered" evidence="7">
    <location>
        <begin position="292"/>
        <end position="361"/>
    </location>
</feature>
<dbReference type="PANTHER" id="PTHR48020">
    <property type="entry name" value="PROTON MYO-INOSITOL COTRANSPORTER"/>
    <property type="match status" value="1"/>
</dbReference>
<dbReference type="PRINTS" id="PR00171">
    <property type="entry name" value="SUGRTRNSPORT"/>
</dbReference>
<feature type="transmembrane region" description="Helical" evidence="8">
    <location>
        <begin position="573"/>
        <end position="599"/>
    </location>
</feature>
<keyword evidence="4 8" id="KW-0812">Transmembrane</keyword>
<feature type="transmembrane region" description="Helical" evidence="8">
    <location>
        <begin position="484"/>
        <end position="505"/>
    </location>
</feature>
<dbReference type="Gene3D" id="1.20.1250.20">
    <property type="entry name" value="MFS general substrate transporter like domains"/>
    <property type="match status" value="2"/>
</dbReference>
<sequence length="727" mass="77479">MLLVQIALFSAAGGFLYGYDLALISGALSEIRDHFNLSEALEEAIVGAAKIGAFFGTFLGGALMLHYGRRIAIALNSVFYTLGPLTMALAPNASVLLLGRLVVGLGIGLSAVVTPAYLGEISPAHLRGRIVESYEILLCIGMLLSAGMDVALGSNWRWMVGLPGILGLVLSAALFILPESPRWLVVNNRLDEALSVIRRVYMSAGLANEDVEQELMELWSNVEKEKAARQELTSIRVTRQAGHRPTDAADQFAIDQQAAAGMSISTGFAYEATPLKDSSVDATAGNTGKGLCDKGEHAAQPVDSEAQVTYASAESHQMPDCHGSSMAGEDAHIHSKKPGVEKGCRETGGVPGNGSKLDLGGATHDVHALEGSGKGDDRQSLLEAQPLTRDLSRSAADQGPPSSSDEFWSIPQGLSPVRTQMWSDQSTGSKNSGFHRKCGIAALRQSLCHLWRMLDLGGFWKAQKQIILDIWVALHGNERRAVRMALWIALIDQAMGSTAVVNYAPQLLERAGVQTHALATAWSSSISAAKLTGVLVSLWCVDSLGRRPLMVWGGVGCSISLLLLTVGDAQRSIPLILFAMCTFLFAFSASYAAVFWVLCAELFSMAVKAPASSAAMAVLFATGAVANLLFLSLHTWLHSAAFLVFAIIAGCGTVYVHLNLPETKGISLAAIQGLMQEECARGEKPGGLEGSPAPIESTGRWDSVTSAVQARLSWLFNRYSRFIAIEV</sequence>
<evidence type="ECO:0000256" key="5">
    <source>
        <dbReference type="ARBA" id="ARBA00022989"/>
    </source>
</evidence>
<dbReference type="InterPro" id="IPR003663">
    <property type="entry name" value="Sugar/inositol_transpt"/>
</dbReference>
<feature type="transmembrane region" description="Helical" evidence="8">
    <location>
        <begin position="548"/>
        <end position="567"/>
    </location>
</feature>
<feature type="compositionally biased region" description="Basic and acidic residues" evidence="7">
    <location>
        <begin position="329"/>
        <end position="345"/>
    </location>
</feature>
<evidence type="ECO:0000313" key="11">
    <source>
        <dbReference type="Proteomes" id="UP001497392"/>
    </source>
</evidence>
<keyword evidence="6 8" id="KW-0472">Membrane</keyword>
<dbReference type="EMBL" id="CAXHTA020000002">
    <property type="protein sequence ID" value="CAL5219691.1"/>
    <property type="molecule type" value="Genomic_DNA"/>
</dbReference>
<dbReference type="PANTHER" id="PTHR48020:SF12">
    <property type="entry name" value="PROTON MYO-INOSITOL COTRANSPORTER"/>
    <property type="match status" value="1"/>
</dbReference>
<keyword evidence="11" id="KW-1185">Reference proteome</keyword>
<feature type="compositionally biased region" description="Polar residues" evidence="7">
    <location>
        <begin position="306"/>
        <end position="315"/>
    </location>
</feature>
<evidence type="ECO:0000256" key="4">
    <source>
        <dbReference type="ARBA" id="ARBA00022692"/>
    </source>
</evidence>
<feature type="transmembrane region" description="Helical" evidence="8">
    <location>
        <begin position="517"/>
        <end position="541"/>
    </location>
</feature>
<feature type="transmembrane region" description="Helical" evidence="8">
    <location>
        <begin position="158"/>
        <end position="177"/>
    </location>
</feature>
<dbReference type="Proteomes" id="UP001497392">
    <property type="component" value="Unassembled WGS sequence"/>
</dbReference>
<organism evidence="10 11">
    <name type="scientific">Coccomyxa viridis</name>
    <dbReference type="NCBI Taxonomy" id="1274662"/>
    <lineage>
        <taxon>Eukaryota</taxon>
        <taxon>Viridiplantae</taxon>
        <taxon>Chlorophyta</taxon>
        <taxon>core chlorophytes</taxon>
        <taxon>Trebouxiophyceae</taxon>
        <taxon>Trebouxiophyceae incertae sedis</taxon>
        <taxon>Coccomyxaceae</taxon>
        <taxon>Coccomyxa</taxon>
    </lineage>
</organism>
<keyword evidence="3" id="KW-0813">Transport</keyword>
<dbReference type="PROSITE" id="PS50850">
    <property type="entry name" value="MFS"/>
    <property type="match status" value="1"/>
</dbReference>
<accession>A0ABP1FID4</accession>
<comment type="similarity">
    <text evidence="2">Belongs to the major facilitator superfamily. Sugar transporter (TC 2.A.1.1) family.</text>
</comment>
<dbReference type="InterPro" id="IPR036259">
    <property type="entry name" value="MFS_trans_sf"/>
</dbReference>
<evidence type="ECO:0000256" key="2">
    <source>
        <dbReference type="ARBA" id="ARBA00010992"/>
    </source>
</evidence>